<evidence type="ECO:0000256" key="7">
    <source>
        <dbReference type="ARBA" id="ARBA00023284"/>
    </source>
</evidence>
<comment type="similarity">
    <text evidence="3">Belongs to the protein disulfide isomerase family.</text>
</comment>
<dbReference type="Gene3D" id="3.40.30.10">
    <property type="entry name" value="Glutaredoxin"/>
    <property type="match status" value="3"/>
</dbReference>
<keyword evidence="9" id="KW-1185">Reference proteome</keyword>
<dbReference type="FunFam" id="3.40.30.10:FF:000077">
    <property type="entry name" value="Protein disulfide-isomerase"/>
    <property type="match status" value="1"/>
</dbReference>
<gene>
    <name evidence="8" type="ORF">TVAG_349600</name>
</gene>
<proteinExistence type="inferred from homology"/>
<dbReference type="VEuPathDB" id="TrichDB:TVAG_349600"/>
<dbReference type="PANTHER" id="PTHR18929:SF132">
    <property type="entry name" value="PROTEIN DISULFIDE-ISOMERASE A3"/>
    <property type="match status" value="1"/>
</dbReference>
<evidence type="ECO:0000313" key="8">
    <source>
        <dbReference type="EMBL" id="EAY06107.1"/>
    </source>
</evidence>
<dbReference type="GO" id="GO:0003756">
    <property type="term" value="F:protein disulfide isomerase activity"/>
    <property type="evidence" value="ECO:0000318"/>
    <property type="project" value="GO_Central"/>
</dbReference>
<dbReference type="AlphaFoldDB" id="A2EMN7"/>
<dbReference type="Proteomes" id="UP000001542">
    <property type="component" value="Unassembled WGS sequence"/>
</dbReference>
<organism evidence="8 9">
    <name type="scientific">Trichomonas vaginalis (strain ATCC PRA-98 / G3)</name>
    <dbReference type="NCBI Taxonomy" id="412133"/>
    <lineage>
        <taxon>Eukaryota</taxon>
        <taxon>Metamonada</taxon>
        <taxon>Parabasalia</taxon>
        <taxon>Trichomonadida</taxon>
        <taxon>Trichomonadidae</taxon>
        <taxon>Trichomonas</taxon>
    </lineage>
</organism>
<dbReference type="SUPFAM" id="SSF52833">
    <property type="entry name" value="Thioredoxin-like"/>
    <property type="match status" value="4"/>
</dbReference>
<evidence type="ECO:0000313" key="9">
    <source>
        <dbReference type="Proteomes" id="UP000001542"/>
    </source>
</evidence>
<dbReference type="RefSeq" id="XP_001318330.1">
    <property type="nucleotide sequence ID" value="XM_001318295.1"/>
</dbReference>
<evidence type="ECO:0000256" key="1">
    <source>
        <dbReference type="ARBA" id="ARBA00001182"/>
    </source>
</evidence>
<dbReference type="eggNOG" id="KOG0190">
    <property type="taxonomic scope" value="Eukaryota"/>
</dbReference>
<dbReference type="GO" id="GO:0005783">
    <property type="term" value="C:endoplasmic reticulum"/>
    <property type="evidence" value="ECO:0000318"/>
    <property type="project" value="GO_Central"/>
</dbReference>
<dbReference type="FunCoup" id="A2EMN7">
    <property type="interactions" value="309"/>
</dbReference>
<protein>
    <recommendedName>
        <fullName evidence="4">protein disulfide-isomerase</fullName>
        <ecNumber evidence="4">5.3.4.1</ecNumber>
    </recommendedName>
</protein>
<dbReference type="EC" id="5.3.4.1" evidence="4"/>
<keyword evidence="5" id="KW-0256">Endoplasmic reticulum</keyword>
<dbReference type="CDD" id="cd02981">
    <property type="entry name" value="PDI_b_family"/>
    <property type="match status" value="1"/>
</dbReference>
<evidence type="ECO:0000256" key="4">
    <source>
        <dbReference type="ARBA" id="ARBA00012723"/>
    </source>
</evidence>
<dbReference type="OrthoDB" id="427280at2759"/>
<evidence type="ECO:0000256" key="3">
    <source>
        <dbReference type="ARBA" id="ARBA00006347"/>
    </source>
</evidence>
<dbReference type="STRING" id="5722.A2EMN7"/>
<dbReference type="GO" id="GO:0034976">
    <property type="term" value="P:response to endoplasmic reticulum stress"/>
    <property type="evidence" value="ECO:0000318"/>
    <property type="project" value="GO_Central"/>
</dbReference>
<keyword evidence="6" id="KW-0413">Isomerase</keyword>
<comment type="subcellular location">
    <subcellularLocation>
        <location evidence="2">Endoplasmic reticulum lumen</location>
    </subcellularLocation>
</comment>
<dbReference type="EMBL" id="DS113432">
    <property type="protein sequence ID" value="EAY06107.1"/>
    <property type="molecule type" value="Genomic_DNA"/>
</dbReference>
<dbReference type="KEGG" id="tva:4763982"/>
<dbReference type="SMR" id="A2EMN7"/>
<reference evidence="8" key="2">
    <citation type="journal article" date="2007" name="Science">
        <title>Draft genome sequence of the sexually transmitted pathogen Trichomonas vaginalis.</title>
        <authorList>
            <person name="Carlton J.M."/>
            <person name="Hirt R.P."/>
            <person name="Silva J.C."/>
            <person name="Delcher A.L."/>
            <person name="Schatz M."/>
            <person name="Zhao Q."/>
            <person name="Wortman J.R."/>
            <person name="Bidwell S.L."/>
            <person name="Alsmark U.C.M."/>
            <person name="Besteiro S."/>
            <person name="Sicheritz-Ponten T."/>
            <person name="Noel C.J."/>
            <person name="Dacks J.B."/>
            <person name="Foster P.G."/>
            <person name="Simillion C."/>
            <person name="Van de Peer Y."/>
            <person name="Miranda-Saavedra D."/>
            <person name="Barton G.J."/>
            <person name="Westrop G.D."/>
            <person name="Mueller S."/>
            <person name="Dessi D."/>
            <person name="Fiori P.L."/>
            <person name="Ren Q."/>
            <person name="Paulsen I."/>
            <person name="Zhang H."/>
            <person name="Bastida-Corcuera F.D."/>
            <person name="Simoes-Barbosa A."/>
            <person name="Brown M.T."/>
            <person name="Hayes R.D."/>
            <person name="Mukherjee M."/>
            <person name="Okumura C.Y."/>
            <person name="Schneider R."/>
            <person name="Smith A.J."/>
            <person name="Vanacova S."/>
            <person name="Villalvazo M."/>
            <person name="Haas B.J."/>
            <person name="Pertea M."/>
            <person name="Feldblyum T.V."/>
            <person name="Utterback T.R."/>
            <person name="Shu C.L."/>
            <person name="Osoegawa K."/>
            <person name="de Jong P.J."/>
            <person name="Hrdy I."/>
            <person name="Horvathova L."/>
            <person name="Zubacova Z."/>
            <person name="Dolezal P."/>
            <person name="Malik S.B."/>
            <person name="Logsdon J.M. Jr."/>
            <person name="Henze K."/>
            <person name="Gupta A."/>
            <person name="Wang C.C."/>
            <person name="Dunne R.L."/>
            <person name="Upcroft J.A."/>
            <person name="Upcroft P."/>
            <person name="White O."/>
            <person name="Salzberg S.L."/>
            <person name="Tang P."/>
            <person name="Chiu C.-H."/>
            <person name="Lee Y.-S."/>
            <person name="Embley T.M."/>
            <person name="Coombs G.H."/>
            <person name="Mottram J.C."/>
            <person name="Tachezy J."/>
            <person name="Fraser-Liggett C.M."/>
            <person name="Johnson P.J."/>
        </authorList>
    </citation>
    <scope>NUCLEOTIDE SEQUENCE [LARGE SCALE GENOMIC DNA]</scope>
    <source>
        <strain evidence="8">G3</strain>
    </source>
</reference>
<dbReference type="InParanoid" id="A2EMN7"/>
<evidence type="ECO:0000256" key="6">
    <source>
        <dbReference type="ARBA" id="ARBA00023235"/>
    </source>
</evidence>
<dbReference type="GO" id="GO:0006457">
    <property type="term" value="P:protein folding"/>
    <property type="evidence" value="ECO:0000318"/>
    <property type="project" value="GO_Central"/>
</dbReference>
<evidence type="ECO:0000256" key="5">
    <source>
        <dbReference type="ARBA" id="ARBA00022824"/>
    </source>
</evidence>
<evidence type="ECO:0000256" key="2">
    <source>
        <dbReference type="ARBA" id="ARBA00004319"/>
    </source>
</evidence>
<dbReference type="PANTHER" id="PTHR18929">
    <property type="entry name" value="PROTEIN DISULFIDE ISOMERASE"/>
    <property type="match status" value="1"/>
</dbReference>
<dbReference type="CDD" id="cd02961">
    <property type="entry name" value="PDI_a_family"/>
    <property type="match status" value="1"/>
</dbReference>
<keyword evidence="7" id="KW-0676">Redox-active center</keyword>
<reference evidence="8" key="1">
    <citation type="submission" date="2006-10" db="EMBL/GenBank/DDBJ databases">
        <authorList>
            <person name="Amadeo P."/>
            <person name="Zhao Q."/>
            <person name="Wortman J."/>
            <person name="Fraser-Liggett C."/>
            <person name="Carlton J."/>
        </authorList>
    </citation>
    <scope>NUCLEOTIDE SEQUENCE</scope>
    <source>
        <strain evidence="8">G3</strain>
    </source>
</reference>
<accession>A2EMN7</accession>
<dbReference type="VEuPathDB" id="TrichDB:TVAGG3_0810350"/>
<dbReference type="GO" id="GO:0005788">
    <property type="term" value="C:endoplasmic reticulum lumen"/>
    <property type="evidence" value="ECO:0007669"/>
    <property type="project" value="UniProtKB-SubCell"/>
</dbReference>
<dbReference type="Pfam" id="PF13848">
    <property type="entry name" value="Thioredoxin_6"/>
    <property type="match status" value="2"/>
</dbReference>
<comment type="catalytic activity">
    <reaction evidence="1">
        <text>Catalyzes the rearrangement of -S-S- bonds in proteins.</text>
        <dbReference type="EC" id="5.3.4.1"/>
    </reaction>
</comment>
<sequence length="451" mass="52147">MLESNILWVSEYNLTESLQDKPACLLMVISEPDKDVRFHSISDFITAANTLGSRCFFAIMSGERNYKFTKSHSIKDEKAYFFFRYGILIHQFNGKTTTEGLVDFTMSKTGIPFTTFDDYVTAQDFIEGHENVLVLYSNSLKGKLFDKFNSIASQMRDNISFGLCPDEEIALELDIESSPALVLYRNADKQKIFYKDSLKDSTEKDISSWLTYNMKPMFHPFNINNQKSYIGGLPVALFFTPVDIDAKNEAFKFISKLAAQYSNDLYFAQIDAVTGNRFMQSLGFSRYADPCVAILHYQNKKPLKYLYDEEAEWSFEDVSNFFGEFLDGKLKPRIKKSKLPENDKGPVFEVNSDTLNETIRNNTVILYYEPWDNVYNAFLKQFEEVAKEYLNRIKFTKINVAENDIFTGMRIKSTPAIVLYNKGEKILFKGELTKKELINFLKDELDDFMDL</sequence>
<dbReference type="FunFam" id="3.40.30.10:FF:000358">
    <property type="entry name" value="Protein disulfide-isomerase"/>
    <property type="match status" value="1"/>
</dbReference>
<name>A2EMN7_TRIV3</name>
<dbReference type="FunFam" id="3.40.30.10:FF:000692">
    <property type="entry name" value="Uncharacterized protein"/>
    <property type="match status" value="1"/>
</dbReference>
<dbReference type="InterPro" id="IPR036249">
    <property type="entry name" value="Thioredoxin-like_sf"/>
</dbReference>